<dbReference type="OrthoDB" id="200409at2157"/>
<dbReference type="Gene3D" id="2.60.40.1120">
    <property type="entry name" value="Carboxypeptidase-like, regulatory domain"/>
    <property type="match status" value="1"/>
</dbReference>
<dbReference type="SUPFAM" id="SSF49464">
    <property type="entry name" value="Carboxypeptidase regulatory domain-like"/>
    <property type="match status" value="1"/>
</dbReference>
<organism evidence="1 2">
    <name type="scientific">Natrialba taiwanensis DSM 12281</name>
    <dbReference type="NCBI Taxonomy" id="1230458"/>
    <lineage>
        <taxon>Archaea</taxon>
        <taxon>Methanobacteriati</taxon>
        <taxon>Methanobacteriota</taxon>
        <taxon>Stenosarchaea group</taxon>
        <taxon>Halobacteria</taxon>
        <taxon>Halobacteriales</taxon>
        <taxon>Natrialbaceae</taxon>
        <taxon>Natrialba</taxon>
    </lineage>
</organism>
<dbReference type="STRING" id="1230458.C484_02564"/>
<sequence>MANRRPLVVELEDREATVGQPFQLRVRTSSHRPIDGATITTLTGSKRTTTDANGRCQLTFQSPGFWKLLVIAPATDCEAYRPATELVRAVTSSATRQRARRALVCRA</sequence>
<protein>
    <recommendedName>
        <fullName evidence="3">Carboxypeptidase regulatory-like domain-containing protein</fullName>
    </recommendedName>
</protein>
<accession>M0AAQ4</accession>
<dbReference type="EMBL" id="AOIL01000012">
    <property type="protein sequence ID" value="ELY95840.1"/>
    <property type="molecule type" value="Genomic_DNA"/>
</dbReference>
<dbReference type="InterPro" id="IPR008969">
    <property type="entry name" value="CarboxyPept-like_regulatory"/>
</dbReference>
<dbReference type="Proteomes" id="UP000011648">
    <property type="component" value="Unassembled WGS sequence"/>
</dbReference>
<dbReference type="RefSeq" id="WP_006824411.1">
    <property type="nucleotide sequence ID" value="NZ_AOIL01000012.1"/>
</dbReference>
<proteinExistence type="predicted"/>
<name>M0AAQ4_9EURY</name>
<evidence type="ECO:0000313" key="1">
    <source>
        <dbReference type="EMBL" id="ELY95840.1"/>
    </source>
</evidence>
<reference evidence="1 2" key="1">
    <citation type="journal article" date="2014" name="PLoS Genet.">
        <title>Phylogenetically driven sequencing of extremely halophilic archaea reveals strategies for static and dynamic osmo-response.</title>
        <authorList>
            <person name="Becker E.A."/>
            <person name="Seitzer P.M."/>
            <person name="Tritt A."/>
            <person name="Larsen D."/>
            <person name="Krusor M."/>
            <person name="Yao A.I."/>
            <person name="Wu D."/>
            <person name="Madern D."/>
            <person name="Eisen J.A."/>
            <person name="Darling A.E."/>
            <person name="Facciotti M.T."/>
        </authorList>
    </citation>
    <scope>NUCLEOTIDE SEQUENCE [LARGE SCALE GENOMIC DNA]</scope>
    <source>
        <strain evidence="1 2">DSM 12281</strain>
    </source>
</reference>
<evidence type="ECO:0008006" key="3">
    <source>
        <dbReference type="Google" id="ProtNLM"/>
    </source>
</evidence>
<dbReference type="PATRIC" id="fig|1230458.4.peg.503"/>
<keyword evidence="2" id="KW-1185">Reference proteome</keyword>
<gene>
    <name evidence="1" type="ORF">C484_02564</name>
</gene>
<dbReference type="AlphaFoldDB" id="M0AAQ4"/>
<comment type="caution">
    <text evidence="1">The sequence shown here is derived from an EMBL/GenBank/DDBJ whole genome shotgun (WGS) entry which is preliminary data.</text>
</comment>
<evidence type="ECO:0000313" key="2">
    <source>
        <dbReference type="Proteomes" id="UP000011648"/>
    </source>
</evidence>